<keyword evidence="7" id="KW-1185">Reference proteome</keyword>
<evidence type="ECO:0000256" key="5">
    <source>
        <dbReference type="ARBA" id="ARBA00038966"/>
    </source>
</evidence>
<dbReference type="Pfam" id="PF01812">
    <property type="entry name" value="5-FTHF_cyc-lig"/>
    <property type="match status" value="1"/>
</dbReference>
<dbReference type="Proteomes" id="UP000245699">
    <property type="component" value="Unassembled WGS sequence"/>
</dbReference>
<gene>
    <name evidence="6" type="ORF">BB559_002240</name>
</gene>
<dbReference type="STRING" id="61424.A0A2T9YX21"/>
<name>A0A2T9YX21_9FUNG</name>
<comment type="similarity">
    <text evidence="1">Belongs to the 5-formyltetrahydrofolate cyclo-ligase family.</text>
</comment>
<evidence type="ECO:0000256" key="2">
    <source>
        <dbReference type="ARBA" id="ARBA00022741"/>
    </source>
</evidence>
<dbReference type="Gene3D" id="3.40.50.10420">
    <property type="entry name" value="NagB/RpiA/CoA transferase-like"/>
    <property type="match status" value="1"/>
</dbReference>
<comment type="caution">
    <text evidence="6">The sequence shown here is derived from an EMBL/GenBank/DDBJ whole genome shotgun (WGS) entry which is preliminary data.</text>
</comment>
<protein>
    <recommendedName>
        <fullName evidence="5">5-formyltetrahydrofolate cyclo-ligase</fullName>
        <ecNumber evidence="5">6.3.3.2</ecNumber>
    </recommendedName>
</protein>
<dbReference type="InterPro" id="IPR024185">
    <property type="entry name" value="FTHF_cligase-like_sf"/>
</dbReference>
<evidence type="ECO:0000256" key="4">
    <source>
        <dbReference type="ARBA" id="ARBA00036539"/>
    </source>
</evidence>
<dbReference type="EC" id="6.3.3.2" evidence="5"/>
<evidence type="ECO:0000313" key="7">
    <source>
        <dbReference type="Proteomes" id="UP000245699"/>
    </source>
</evidence>
<keyword evidence="2" id="KW-0547">Nucleotide-binding</keyword>
<evidence type="ECO:0000256" key="1">
    <source>
        <dbReference type="ARBA" id="ARBA00010638"/>
    </source>
</evidence>
<dbReference type="GO" id="GO:0005739">
    <property type="term" value="C:mitochondrion"/>
    <property type="evidence" value="ECO:0007669"/>
    <property type="project" value="TreeGrafter"/>
</dbReference>
<comment type="catalytic activity">
    <reaction evidence="4">
        <text>(6S)-5-formyl-5,6,7,8-tetrahydrofolate + ATP = (6R)-5,10-methenyltetrahydrofolate + ADP + phosphate</text>
        <dbReference type="Rhea" id="RHEA:10488"/>
        <dbReference type="ChEBI" id="CHEBI:30616"/>
        <dbReference type="ChEBI" id="CHEBI:43474"/>
        <dbReference type="ChEBI" id="CHEBI:57455"/>
        <dbReference type="ChEBI" id="CHEBI:57457"/>
        <dbReference type="ChEBI" id="CHEBI:456216"/>
        <dbReference type="EC" id="6.3.3.2"/>
    </reaction>
</comment>
<dbReference type="AlphaFoldDB" id="A0A2T9YX21"/>
<proteinExistence type="inferred from homology"/>
<dbReference type="OrthoDB" id="2015992at2759"/>
<keyword evidence="3" id="KW-0067">ATP-binding</keyword>
<reference evidence="6 7" key="1">
    <citation type="journal article" date="2018" name="MBio">
        <title>Comparative Genomics Reveals the Core Gene Toolbox for the Fungus-Insect Symbiosis.</title>
        <authorList>
            <person name="Wang Y."/>
            <person name="Stata M."/>
            <person name="Wang W."/>
            <person name="Stajich J.E."/>
            <person name="White M.M."/>
            <person name="Moncalvo J.M."/>
        </authorList>
    </citation>
    <scope>NUCLEOTIDE SEQUENCE [LARGE SCALE GENOMIC DNA]</scope>
    <source>
        <strain evidence="6 7">AUS-77-4</strain>
    </source>
</reference>
<dbReference type="EMBL" id="MBFT01000129">
    <property type="protein sequence ID" value="PVU96868.1"/>
    <property type="molecule type" value="Genomic_DNA"/>
</dbReference>
<dbReference type="InterPro" id="IPR037171">
    <property type="entry name" value="NagB/RpiA_transferase-like"/>
</dbReference>
<organism evidence="6 7">
    <name type="scientific">Furculomyces boomerangus</name>
    <dbReference type="NCBI Taxonomy" id="61424"/>
    <lineage>
        <taxon>Eukaryota</taxon>
        <taxon>Fungi</taxon>
        <taxon>Fungi incertae sedis</taxon>
        <taxon>Zoopagomycota</taxon>
        <taxon>Kickxellomycotina</taxon>
        <taxon>Harpellomycetes</taxon>
        <taxon>Harpellales</taxon>
        <taxon>Harpellaceae</taxon>
        <taxon>Furculomyces</taxon>
    </lineage>
</organism>
<dbReference type="InterPro" id="IPR002698">
    <property type="entry name" value="FTHF_cligase"/>
</dbReference>
<dbReference type="GO" id="GO:0009396">
    <property type="term" value="P:folic acid-containing compound biosynthetic process"/>
    <property type="evidence" value="ECO:0007669"/>
    <property type="project" value="TreeGrafter"/>
</dbReference>
<dbReference type="GO" id="GO:0035999">
    <property type="term" value="P:tetrahydrofolate interconversion"/>
    <property type="evidence" value="ECO:0007669"/>
    <property type="project" value="TreeGrafter"/>
</dbReference>
<dbReference type="PANTHER" id="PTHR23407:SF1">
    <property type="entry name" value="5-FORMYLTETRAHYDROFOLATE CYCLO-LIGASE"/>
    <property type="match status" value="1"/>
</dbReference>
<dbReference type="GO" id="GO:0030272">
    <property type="term" value="F:5-formyltetrahydrofolate cyclo-ligase activity"/>
    <property type="evidence" value="ECO:0007669"/>
    <property type="project" value="UniProtKB-EC"/>
</dbReference>
<evidence type="ECO:0000256" key="3">
    <source>
        <dbReference type="ARBA" id="ARBA00022840"/>
    </source>
</evidence>
<dbReference type="SUPFAM" id="SSF100950">
    <property type="entry name" value="NagB/RpiA/CoA transferase-like"/>
    <property type="match status" value="1"/>
</dbReference>
<accession>A0A2T9YX21</accession>
<dbReference type="GO" id="GO:0005524">
    <property type="term" value="F:ATP binding"/>
    <property type="evidence" value="ECO:0007669"/>
    <property type="project" value="UniProtKB-KW"/>
</dbReference>
<dbReference type="PANTHER" id="PTHR23407">
    <property type="entry name" value="ATPASE INHIBITOR/5-FORMYLTETRAHYDROFOLATE CYCLO-LIGASE"/>
    <property type="match status" value="1"/>
</dbReference>
<evidence type="ECO:0000313" key="6">
    <source>
        <dbReference type="EMBL" id="PVU96868.1"/>
    </source>
</evidence>
<sequence>MEMTRIYSMEEFYNLPKNKWGIPEHLQTHLVESCFDKKYHGLDLIIVPGLGFDRNGNRLGHGKGYYDKFYTRCLQMNLTDQKQIPYLLAVCLSEQLVDFIPHGDQDVVMNAIITQEGEIFKKN</sequence>